<proteinExistence type="predicted"/>
<sequence length="131" mass="14649">MSAPRRVGQTGPPQQDEEPAIPLEPAVARARSAFIRSNLDKIIAMKAQGKSKEDIEAEVPRFSVDYPSLFKMVMKTDGYNEGSLKTMLAMLEKMGSGEFTQHQASVIVGQRLHDVYIKPKVPDMERKDETQ</sequence>
<evidence type="ECO:0000256" key="1">
    <source>
        <dbReference type="SAM" id="MobiDB-lite"/>
    </source>
</evidence>
<name>A0A6C0KPW5_9ZZZZ</name>
<organism evidence="2">
    <name type="scientific">viral metagenome</name>
    <dbReference type="NCBI Taxonomy" id="1070528"/>
    <lineage>
        <taxon>unclassified sequences</taxon>
        <taxon>metagenomes</taxon>
        <taxon>organismal metagenomes</taxon>
    </lineage>
</organism>
<dbReference type="AlphaFoldDB" id="A0A6C0KPW5"/>
<reference evidence="2" key="1">
    <citation type="journal article" date="2020" name="Nature">
        <title>Giant virus diversity and host interactions through global metagenomics.</title>
        <authorList>
            <person name="Schulz F."/>
            <person name="Roux S."/>
            <person name="Paez-Espino D."/>
            <person name="Jungbluth S."/>
            <person name="Walsh D.A."/>
            <person name="Denef V.J."/>
            <person name="McMahon K.D."/>
            <person name="Konstantinidis K.T."/>
            <person name="Eloe-Fadrosh E.A."/>
            <person name="Kyrpides N.C."/>
            <person name="Woyke T."/>
        </authorList>
    </citation>
    <scope>NUCLEOTIDE SEQUENCE</scope>
    <source>
        <strain evidence="2">GVMAG-S-3300013006-138</strain>
    </source>
</reference>
<evidence type="ECO:0000313" key="2">
    <source>
        <dbReference type="EMBL" id="QHU18378.1"/>
    </source>
</evidence>
<feature type="region of interest" description="Disordered" evidence="1">
    <location>
        <begin position="1"/>
        <end position="22"/>
    </location>
</feature>
<accession>A0A6C0KPW5</accession>
<dbReference type="EMBL" id="MN740929">
    <property type="protein sequence ID" value="QHU18378.1"/>
    <property type="molecule type" value="Genomic_DNA"/>
</dbReference>
<protein>
    <submittedName>
        <fullName evidence="2">Uncharacterized protein</fullName>
    </submittedName>
</protein>